<sequence length="250" mass="28353">MRICIPIPCFFKQDFVEAIYKVKSLGFDAIETYDWKSLDLDAVKNACEDAGVELISMCTTEFRMTDERFHKQWLLGLEESCKAANQAGAKHLITQVGQDTGAPREKQHENIVAALKEAKPILECYGVTIMIEPLNTLVNHPGYYLWSAVEGFEIVREADHPLVKVVYDIYHQQVMEGNIIPNITNNLDCIAHLHSAGHPGRHELQYGESDYNVIFRAVDEAGYKGCCGLEYQPLLPAEESLNEFKRIYLK</sequence>
<comment type="similarity">
    <text evidence="2">Belongs to the hyi family.</text>
</comment>
<name>A0A926HX66_9FIRM</name>
<dbReference type="InterPro" id="IPR026040">
    <property type="entry name" value="HyI-like"/>
</dbReference>
<evidence type="ECO:0000259" key="4">
    <source>
        <dbReference type="Pfam" id="PF01261"/>
    </source>
</evidence>
<evidence type="ECO:0000313" key="5">
    <source>
        <dbReference type="EMBL" id="MBC8539734.1"/>
    </source>
</evidence>
<dbReference type="Gene3D" id="3.20.20.150">
    <property type="entry name" value="Divalent-metal-dependent TIM barrel enzymes"/>
    <property type="match status" value="1"/>
</dbReference>
<accession>A0A926HX66</accession>
<dbReference type="SUPFAM" id="SSF51658">
    <property type="entry name" value="Xylose isomerase-like"/>
    <property type="match status" value="1"/>
</dbReference>
<feature type="active site" description="Proton donor/acceptor" evidence="3">
    <location>
        <position position="230"/>
    </location>
</feature>
<dbReference type="EMBL" id="JACRSU010000001">
    <property type="protein sequence ID" value="MBC8539734.1"/>
    <property type="molecule type" value="Genomic_DNA"/>
</dbReference>
<reference evidence="5" key="1">
    <citation type="submission" date="2020-08" db="EMBL/GenBank/DDBJ databases">
        <title>Genome public.</title>
        <authorList>
            <person name="Liu C."/>
            <person name="Sun Q."/>
        </authorList>
    </citation>
    <scope>NUCLEOTIDE SEQUENCE</scope>
    <source>
        <strain evidence="5">H8</strain>
    </source>
</reference>
<dbReference type="PANTHER" id="PTHR43489:SF3">
    <property type="entry name" value="XYLOSE ISOMERASE DOMAIN PROTEIN TIM BARREL"/>
    <property type="match status" value="1"/>
</dbReference>
<evidence type="ECO:0000256" key="1">
    <source>
        <dbReference type="ARBA" id="ARBA00023235"/>
    </source>
</evidence>
<dbReference type="RefSeq" id="WP_249310945.1">
    <property type="nucleotide sequence ID" value="NZ_JACRSU010000001.1"/>
</dbReference>
<proteinExistence type="inferred from homology"/>
<dbReference type="InterPro" id="IPR013022">
    <property type="entry name" value="Xyl_isomerase-like_TIM-brl"/>
</dbReference>
<keyword evidence="1 2" id="KW-0413">Isomerase</keyword>
<evidence type="ECO:0000256" key="3">
    <source>
        <dbReference type="PIRSR" id="PIRSR006241-50"/>
    </source>
</evidence>
<dbReference type="GO" id="GO:0016853">
    <property type="term" value="F:isomerase activity"/>
    <property type="evidence" value="ECO:0007669"/>
    <property type="project" value="UniProtKB-KW"/>
</dbReference>
<protein>
    <submittedName>
        <fullName evidence="5">TIM barrel protein</fullName>
    </submittedName>
</protein>
<keyword evidence="6" id="KW-1185">Reference proteome</keyword>
<gene>
    <name evidence="5" type="ORF">H8698_01935</name>
</gene>
<dbReference type="PANTHER" id="PTHR43489">
    <property type="entry name" value="ISOMERASE"/>
    <property type="match status" value="1"/>
</dbReference>
<feature type="active site" description="Proton donor/acceptor" evidence="3">
    <location>
        <position position="132"/>
    </location>
</feature>
<feature type="domain" description="Xylose isomerase-like TIM barrel" evidence="4">
    <location>
        <begin position="20"/>
        <end position="245"/>
    </location>
</feature>
<dbReference type="PIRSF" id="PIRSF006241">
    <property type="entry name" value="HyI"/>
    <property type="match status" value="1"/>
</dbReference>
<dbReference type="Proteomes" id="UP000611762">
    <property type="component" value="Unassembled WGS sequence"/>
</dbReference>
<organism evidence="5 6">
    <name type="scientific">Congzhengia minquanensis</name>
    <dbReference type="NCBI Taxonomy" id="2763657"/>
    <lineage>
        <taxon>Bacteria</taxon>
        <taxon>Bacillati</taxon>
        <taxon>Bacillota</taxon>
        <taxon>Clostridia</taxon>
        <taxon>Eubacteriales</taxon>
        <taxon>Oscillospiraceae</taxon>
        <taxon>Congzhengia</taxon>
    </lineage>
</organism>
<dbReference type="InterPro" id="IPR036237">
    <property type="entry name" value="Xyl_isomerase-like_sf"/>
</dbReference>
<comment type="caution">
    <text evidence="5">The sequence shown here is derived from an EMBL/GenBank/DDBJ whole genome shotgun (WGS) entry which is preliminary data.</text>
</comment>
<dbReference type="AlphaFoldDB" id="A0A926HX66"/>
<dbReference type="InterPro" id="IPR050417">
    <property type="entry name" value="Sugar_Epim/Isomerase"/>
</dbReference>
<dbReference type="Pfam" id="PF01261">
    <property type="entry name" value="AP_endonuc_2"/>
    <property type="match status" value="1"/>
</dbReference>
<evidence type="ECO:0000256" key="2">
    <source>
        <dbReference type="PIRNR" id="PIRNR006241"/>
    </source>
</evidence>
<evidence type="ECO:0000313" key="6">
    <source>
        <dbReference type="Proteomes" id="UP000611762"/>
    </source>
</evidence>